<protein>
    <submittedName>
        <fullName evidence="10">Amino-acid transporter subunit membrane component of ABC superfamily</fullName>
    </submittedName>
</protein>
<feature type="transmembrane region" description="Helical" evidence="8">
    <location>
        <begin position="98"/>
        <end position="116"/>
    </location>
</feature>
<keyword evidence="6 8" id="KW-1133">Transmembrane helix</keyword>
<keyword evidence="3 8" id="KW-0813">Transport</keyword>
<dbReference type="Gene3D" id="1.10.3720.10">
    <property type="entry name" value="MetI-like"/>
    <property type="match status" value="1"/>
</dbReference>
<dbReference type="AlphaFoldDB" id="A0A1Y5PP33"/>
<comment type="subcellular location">
    <subcellularLocation>
        <location evidence="1">Cell inner membrane</location>
        <topology evidence="1">Multi-pass membrane protein</topology>
    </subcellularLocation>
    <subcellularLocation>
        <location evidence="8">Cell membrane</location>
        <topology evidence="8">Multi-pass membrane protein</topology>
    </subcellularLocation>
</comment>
<reference evidence="10" key="1">
    <citation type="submission" date="2016-03" db="EMBL/GenBank/DDBJ databases">
        <authorList>
            <person name="Ploux O."/>
        </authorList>
    </citation>
    <scope>NUCLEOTIDE SEQUENCE</scope>
    <source>
        <strain evidence="10">UC10</strain>
    </source>
</reference>
<organism evidence="10">
    <name type="scientific">uncultured Sphingopyxis sp</name>
    <dbReference type="NCBI Taxonomy" id="310581"/>
    <lineage>
        <taxon>Bacteria</taxon>
        <taxon>Pseudomonadati</taxon>
        <taxon>Pseudomonadota</taxon>
        <taxon>Alphaproteobacteria</taxon>
        <taxon>Sphingomonadales</taxon>
        <taxon>Sphingomonadaceae</taxon>
        <taxon>Sphingopyxis</taxon>
        <taxon>environmental samples</taxon>
    </lineage>
</organism>
<feature type="transmembrane region" description="Helical" evidence="8">
    <location>
        <begin position="203"/>
        <end position="221"/>
    </location>
</feature>
<dbReference type="RefSeq" id="WP_295323740.1">
    <property type="nucleotide sequence ID" value="NZ_LT598653.1"/>
</dbReference>
<feature type="transmembrane region" description="Helical" evidence="8">
    <location>
        <begin position="159"/>
        <end position="182"/>
    </location>
</feature>
<dbReference type="CDD" id="cd06261">
    <property type="entry name" value="TM_PBP2"/>
    <property type="match status" value="1"/>
</dbReference>
<dbReference type="GO" id="GO:0022857">
    <property type="term" value="F:transmembrane transporter activity"/>
    <property type="evidence" value="ECO:0007669"/>
    <property type="project" value="InterPro"/>
</dbReference>
<comment type="similarity">
    <text evidence="2">Belongs to the binding-protein-dependent transport system permease family. HisMQ subfamily.</text>
</comment>
<keyword evidence="4" id="KW-1003">Cell membrane</keyword>
<dbReference type="InterPro" id="IPR000515">
    <property type="entry name" value="MetI-like"/>
</dbReference>
<accession>A0A1Y5PP33</accession>
<evidence type="ECO:0000256" key="6">
    <source>
        <dbReference type="ARBA" id="ARBA00022989"/>
    </source>
</evidence>
<feature type="transmembrane region" description="Helical" evidence="8">
    <location>
        <begin position="334"/>
        <end position="355"/>
    </location>
</feature>
<sequence>MIPVEPFLSLAAEPQRLAPEREKLPWNKALFCDLLSSVTTVAIALFLLWSVPQLVTWAFVDGVWSGDGEACRSGGACWAFLREKYRLLLFGIYPPEEQWRPVVLIGIVFALTLATLSPRNWTARTGWAWLAGIFSGLALMRGGFFGLEEVPTTAWGGLPITLIVTIVSLAAGFPLAVLLALGRRSGMPFVRLFCTGYIELIRALPLLSLLFIAALMLPLMLPDGVTIDKLVRAIAAMTIASSAYLAEIVRGGLQGVGPGQEEAARALGFSWRAAMRQVVLPQAIRNVIPPLTNTVVVVIKNSSLVLVVGLFDLMSAGRAALADPEWPAPFAETYLFIAGIYFLLCFGISQYSRWIERQMTKEVRR</sequence>
<feature type="domain" description="ABC transmembrane type-1" evidence="9">
    <location>
        <begin position="154"/>
        <end position="347"/>
    </location>
</feature>
<dbReference type="KEGG" id="sphu:SPPYR_0702"/>
<keyword evidence="7 8" id="KW-0472">Membrane</keyword>
<evidence type="ECO:0000256" key="8">
    <source>
        <dbReference type="RuleBase" id="RU363032"/>
    </source>
</evidence>
<dbReference type="NCBIfam" id="TIGR01726">
    <property type="entry name" value="HEQRo_perm_3TM"/>
    <property type="match status" value="1"/>
</dbReference>
<evidence type="ECO:0000256" key="3">
    <source>
        <dbReference type="ARBA" id="ARBA00022448"/>
    </source>
</evidence>
<dbReference type="GO" id="GO:0006865">
    <property type="term" value="P:amino acid transport"/>
    <property type="evidence" value="ECO:0007669"/>
    <property type="project" value="TreeGrafter"/>
</dbReference>
<evidence type="ECO:0000256" key="1">
    <source>
        <dbReference type="ARBA" id="ARBA00004429"/>
    </source>
</evidence>
<evidence type="ECO:0000256" key="7">
    <source>
        <dbReference type="ARBA" id="ARBA00023136"/>
    </source>
</evidence>
<dbReference type="InterPro" id="IPR043429">
    <property type="entry name" value="ArtM/GltK/GlnP/TcyL/YhdX-like"/>
</dbReference>
<dbReference type="PROSITE" id="PS50928">
    <property type="entry name" value="ABC_TM1"/>
    <property type="match status" value="1"/>
</dbReference>
<feature type="transmembrane region" description="Helical" evidence="8">
    <location>
        <begin position="30"/>
        <end position="51"/>
    </location>
</feature>
<name>A0A1Y5PP33_9SPHN</name>
<gene>
    <name evidence="10" type="primary">aapM</name>
    <name evidence="10" type="ORF">SPPYR_0702</name>
</gene>
<evidence type="ECO:0000313" key="10">
    <source>
        <dbReference type="EMBL" id="SBV31822.1"/>
    </source>
</evidence>
<evidence type="ECO:0000256" key="5">
    <source>
        <dbReference type="ARBA" id="ARBA00022692"/>
    </source>
</evidence>
<dbReference type="PANTHER" id="PTHR30614">
    <property type="entry name" value="MEMBRANE COMPONENT OF AMINO ACID ABC TRANSPORTER"/>
    <property type="match status" value="1"/>
</dbReference>
<dbReference type="InterPro" id="IPR035906">
    <property type="entry name" value="MetI-like_sf"/>
</dbReference>
<proteinExistence type="inferred from homology"/>
<evidence type="ECO:0000256" key="4">
    <source>
        <dbReference type="ARBA" id="ARBA00022475"/>
    </source>
</evidence>
<evidence type="ECO:0000259" key="9">
    <source>
        <dbReference type="PROSITE" id="PS50928"/>
    </source>
</evidence>
<dbReference type="Pfam" id="PF00528">
    <property type="entry name" value="BPD_transp_1"/>
    <property type="match status" value="1"/>
</dbReference>
<dbReference type="InterPro" id="IPR010065">
    <property type="entry name" value="AA_ABC_transptr_permease_3TM"/>
</dbReference>
<dbReference type="GO" id="GO:0043190">
    <property type="term" value="C:ATP-binding cassette (ABC) transporter complex"/>
    <property type="evidence" value="ECO:0007669"/>
    <property type="project" value="InterPro"/>
</dbReference>
<dbReference type="SUPFAM" id="SSF161098">
    <property type="entry name" value="MetI-like"/>
    <property type="match status" value="1"/>
</dbReference>
<keyword evidence="5 8" id="KW-0812">Transmembrane</keyword>
<dbReference type="PANTHER" id="PTHR30614:SF41">
    <property type="entry name" value="INNER MEMBRANE AMINO-ACID ABC TRANSPORTER PERMEASE PROTEIN YHDY"/>
    <property type="match status" value="1"/>
</dbReference>
<feature type="transmembrane region" description="Helical" evidence="8">
    <location>
        <begin position="128"/>
        <end position="147"/>
    </location>
</feature>
<dbReference type="EMBL" id="LT598653">
    <property type="protein sequence ID" value="SBV31822.1"/>
    <property type="molecule type" value="Genomic_DNA"/>
</dbReference>
<evidence type="ECO:0000256" key="2">
    <source>
        <dbReference type="ARBA" id="ARBA00010072"/>
    </source>
</evidence>